<name>A0A7W0CQU1_9ACTN</name>
<dbReference type="EMBL" id="JACDUR010000007">
    <property type="protein sequence ID" value="MBA2895663.1"/>
    <property type="molecule type" value="Genomic_DNA"/>
</dbReference>
<gene>
    <name evidence="1" type="ORF">HNR30_007049</name>
</gene>
<reference evidence="1 2" key="1">
    <citation type="submission" date="2020-07" db="EMBL/GenBank/DDBJ databases">
        <title>Genomic Encyclopedia of Type Strains, Phase IV (KMG-IV): sequencing the most valuable type-strain genomes for metagenomic binning, comparative biology and taxonomic classification.</title>
        <authorList>
            <person name="Goeker M."/>
        </authorList>
    </citation>
    <scope>NUCLEOTIDE SEQUENCE [LARGE SCALE GENOMIC DNA]</scope>
    <source>
        <strain evidence="1 2">DSM 45533</strain>
    </source>
</reference>
<dbReference type="AlphaFoldDB" id="A0A7W0CQU1"/>
<keyword evidence="2" id="KW-1185">Reference proteome</keyword>
<proteinExistence type="predicted"/>
<protein>
    <submittedName>
        <fullName evidence="1">Uncharacterized protein</fullName>
    </submittedName>
</protein>
<evidence type="ECO:0000313" key="2">
    <source>
        <dbReference type="Proteomes" id="UP000530928"/>
    </source>
</evidence>
<comment type="caution">
    <text evidence="1">The sequence shown here is derived from an EMBL/GenBank/DDBJ whole genome shotgun (WGS) entry which is preliminary data.</text>
</comment>
<dbReference type="Proteomes" id="UP000530928">
    <property type="component" value="Unassembled WGS sequence"/>
</dbReference>
<evidence type="ECO:0000313" key="1">
    <source>
        <dbReference type="EMBL" id="MBA2895663.1"/>
    </source>
</evidence>
<organism evidence="1 2">
    <name type="scientific">Nonomuraea soli</name>
    <dbReference type="NCBI Taxonomy" id="1032476"/>
    <lineage>
        <taxon>Bacteria</taxon>
        <taxon>Bacillati</taxon>
        <taxon>Actinomycetota</taxon>
        <taxon>Actinomycetes</taxon>
        <taxon>Streptosporangiales</taxon>
        <taxon>Streptosporangiaceae</taxon>
        <taxon>Nonomuraea</taxon>
    </lineage>
</organism>
<dbReference type="RefSeq" id="WP_312894843.1">
    <property type="nucleotide sequence ID" value="NZ_BAABAM010000011.1"/>
</dbReference>
<sequence>MTPVVCTDSVGMPYEVTLALHRDGSPYGSVGERCGWFLARLARGVDEARRSGDWPDPEDRFPDDEPDSELFCFRYRSRSGRMGGGELRCHLRTIPIWVPAGEWRLTRRAYVEAWGSQGAGLRAVLTSSELADFVHGLVEEAERCLGGRDLTRNPIEGAGSRHSR</sequence>
<accession>A0A7W0CQU1</accession>